<keyword evidence="4" id="KW-1185">Reference proteome</keyword>
<dbReference type="InterPro" id="IPR001478">
    <property type="entry name" value="PDZ"/>
</dbReference>
<dbReference type="InterPro" id="IPR052074">
    <property type="entry name" value="NonRcpt_TyrProt_Phosphatase"/>
</dbReference>
<dbReference type="SUPFAM" id="SSF47031">
    <property type="entry name" value="Second domain of FERM"/>
    <property type="match status" value="1"/>
</dbReference>
<dbReference type="PROSITE" id="PS50057">
    <property type="entry name" value="FERM_3"/>
    <property type="match status" value="1"/>
</dbReference>
<gene>
    <name evidence="3" type="ORF">ABEB36_007095</name>
</gene>
<dbReference type="AlphaFoldDB" id="A0ABD1ETB0"/>
<dbReference type="Gene3D" id="1.10.510.10">
    <property type="entry name" value="Transferase(Phosphotransferase) domain 1"/>
    <property type="match status" value="1"/>
</dbReference>
<dbReference type="CDD" id="cd14473">
    <property type="entry name" value="FERM_B-lobe"/>
    <property type="match status" value="1"/>
</dbReference>
<feature type="domain" description="PDZ" evidence="2">
    <location>
        <begin position="629"/>
        <end position="707"/>
    </location>
</feature>
<dbReference type="GO" id="GO:0071944">
    <property type="term" value="C:cell periphery"/>
    <property type="evidence" value="ECO:0007669"/>
    <property type="project" value="UniProtKB-ARBA"/>
</dbReference>
<dbReference type="EMBL" id="JBDJPC010000005">
    <property type="protein sequence ID" value="KAL1501845.1"/>
    <property type="molecule type" value="Genomic_DNA"/>
</dbReference>
<accession>A0ABD1ETB0</accession>
<evidence type="ECO:0000313" key="4">
    <source>
        <dbReference type="Proteomes" id="UP001566132"/>
    </source>
</evidence>
<dbReference type="SMART" id="SM00295">
    <property type="entry name" value="B41"/>
    <property type="match status" value="1"/>
</dbReference>
<dbReference type="SMART" id="SM00228">
    <property type="entry name" value="PDZ"/>
    <property type="match status" value="1"/>
</dbReference>
<dbReference type="PANTHER" id="PTHR46900">
    <property type="entry name" value="TYROSINE-PROTEIN PHOSPHATASE NON-RECEPTOR TYPE 13"/>
    <property type="match status" value="1"/>
</dbReference>
<sequence length="802" mass="91235">MPSVTLNNLLEARPLGLEDSEIWAILCQSVQALQDLFLSDGVSSRHSIPVITPNALKLTSNGRVNFAPTSDTANFSPHYLAPEFKLNDNYSDSECEKMWIYSLGETLKRCVTNENGNSVLCGVLTSMTCRRVIYRASLMHLLEIMNDYCNKREENRPFSHVVMDLHQEALAITDHPCFEESYRVKAVSKSKGLKVKRAASRLYGVEHNFSSNKCVGPEFVVKSSLPVKKLALPHKGAKEEVLIILLDGQKVLVACKLNTVTAGELLQVILEDERLEENFMLGLSALIAGDFVFLPPETRISKMDTLYLRIRLFLPTLRGIRSVPAKHLMYLQLRRSILEHQLPSSFSQIVELSSLALQAEFGDSEGENYFLLEHYVPETMINFTDNQPKLMEELVQAHKSKRGMNKTRAEHDFITLAQSLPYYGGHFYTAVWPVKDMESKEVWLYIHPEGLKLFERTKSALCHFGPQLHDCFEWKNIQTICYSKRYLCLVSHKENRKLKLKMECKKSYFAFRLASLHHQFFLRLRREYITLASLGEEFGVPLKEMKNETNLLLSEEKQNKENKRRGVKMGTKAFESQRSLDSLSFDAGEAFVLDSTFSPLLPNFQETINDSFLERLNNISFAEERVMHCVTLLRDSRGSLGLQVTEGSDGNVYVQSILPGGPFHLIFPGDQVIAVNGLSLLGRKYSESLELLKESREKMELILSRAVKKVRSSIEEKHTVESCCEVNSAKYKDRAIVVEMIPKKVGLESESLKKKATVALPRSLGLSRKWYGPVRYPVTPIKKVNCDIVEIYGTSDEEQVFI</sequence>
<dbReference type="Gene3D" id="1.20.80.10">
    <property type="match status" value="1"/>
</dbReference>
<reference evidence="3 4" key="1">
    <citation type="submission" date="2024-05" db="EMBL/GenBank/DDBJ databases">
        <title>Genetic variation in Jamaican populations of the coffee berry borer (Hypothenemus hampei).</title>
        <authorList>
            <person name="Errbii M."/>
            <person name="Myrie A."/>
        </authorList>
    </citation>
    <scope>NUCLEOTIDE SEQUENCE [LARGE SCALE GENOMIC DNA]</scope>
    <source>
        <strain evidence="3">JA-Hopewell-2020-01-JO</strain>
        <tissue evidence="3">Whole body</tissue>
    </source>
</reference>
<dbReference type="Gene3D" id="2.30.42.10">
    <property type="match status" value="1"/>
</dbReference>
<dbReference type="Gene3D" id="2.30.29.30">
    <property type="entry name" value="Pleckstrin-homology domain (PH domain)/Phosphotyrosine-binding domain (PTB)"/>
    <property type="match status" value="1"/>
</dbReference>
<protein>
    <submittedName>
        <fullName evidence="3">Uncharacterized protein</fullName>
    </submittedName>
</protein>
<dbReference type="SUPFAM" id="SSF50156">
    <property type="entry name" value="PDZ domain-like"/>
    <property type="match status" value="1"/>
</dbReference>
<dbReference type="InterPro" id="IPR000299">
    <property type="entry name" value="FERM_domain"/>
</dbReference>
<dbReference type="Pfam" id="PF00373">
    <property type="entry name" value="FERM_M"/>
    <property type="match status" value="1"/>
</dbReference>
<comment type="caution">
    <text evidence="3">The sequence shown here is derived from an EMBL/GenBank/DDBJ whole genome shotgun (WGS) entry which is preliminary data.</text>
</comment>
<evidence type="ECO:0000259" key="1">
    <source>
        <dbReference type="PROSITE" id="PS50057"/>
    </source>
</evidence>
<evidence type="ECO:0000259" key="2">
    <source>
        <dbReference type="PROSITE" id="PS50106"/>
    </source>
</evidence>
<dbReference type="InterPro" id="IPR035963">
    <property type="entry name" value="FERM_2"/>
</dbReference>
<dbReference type="InterPro" id="IPR019748">
    <property type="entry name" value="FERM_central"/>
</dbReference>
<dbReference type="Pfam" id="PF00595">
    <property type="entry name" value="PDZ"/>
    <property type="match status" value="1"/>
</dbReference>
<dbReference type="SUPFAM" id="SSF50729">
    <property type="entry name" value="PH domain-like"/>
    <property type="match status" value="1"/>
</dbReference>
<dbReference type="SMART" id="SM01196">
    <property type="entry name" value="FERM_C"/>
    <property type="match status" value="1"/>
</dbReference>
<dbReference type="InterPro" id="IPR014352">
    <property type="entry name" value="FERM/acyl-CoA-bd_prot_sf"/>
</dbReference>
<dbReference type="GO" id="GO:0030182">
    <property type="term" value="P:neuron differentiation"/>
    <property type="evidence" value="ECO:0007669"/>
    <property type="project" value="UniProtKB-ARBA"/>
</dbReference>
<feature type="domain" description="FERM" evidence="1">
    <location>
        <begin position="239"/>
        <end position="525"/>
    </location>
</feature>
<dbReference type="GO" id="GO:0009887">
    <property type="term" value="P:animal organ morphogenesis"/>
    <property type="evidence" value="ECO:0007669"/>
    <property type="project" value="UniProtKB-ARBA"/>
</dbReference>
<evidence type="ECO:0000313" key="3">
    <source>
        <dbReference type="EMBL" id="KAL1501845.1"/>
    </source>
</evidence>
<name>A0ABD1ETB0_HYPHA</name>
<dbReference type="Proteomes" id="UP001566132">
    <property type="component" value="Unassembled WGS sequence"/>
</dbReference>
<dbReference type="InterPro" id="IPR036034">
    <property type="entry name" value="PDZ_sf"/>
</dbReference>
<dbReference type="PANTHER" id="PTHR46900:SF2">
    <property type="entry name" value="TYROSINE-PROTEIN PHOSPHATASE NON-RECEPTOR TYPE 13"/>
    <property type="match status" value="1"/>
</dbReference>
<dbReference type="InterPro" id="IPR018980">
    <property type="entry name" value="FERM_PH-like_C"/>
</dbReference>
<organism evidence="3 4">
    <name type="scientific">Hypothenemus hampei</name>
    <name type="common">Coffee berry borer</name>
    <dbReference type="NCBI Taxonomy" id="57062"/>
    <lineage>
        <taxon>Eukaryota</taxon>
        <taxon>Metazoa</taxon>
        <taxon>Ecdysozoa</taxon>
        <taxon>Arthropoda</taxon>
        <taxon>Hexapoda</taxon>
        <taxon>Insecta</taxon>
        <taxon>Pterygota</taxon>
        <taxon>Neoptera</taxon>
        <taxon>Endopterygota</taxon>
        <taxon>Coleoptera</taxon>
        <taxon>Polyphaga</taxon>
        <taxon>Cucujiformia</taxon>
        <taxon>Curculionidae</taxon>
        <taxon>Scolytinae</taxon>
        <taxon>Hypothenemus</taxon>
    </lineage>
</organism>
<dbReference type="PROSITE" id="PS50106">
    <property type="entry name" value="PDZ"/>
    <property type="match status" value="1"/>
</dbReference>
<dbReference type="InterPro" id="IPR011993">
    <property type="entry name" value="PH-like_dom_sf"/>
</dbReference>
<proteinExistence type="predicted"/>
<dbReference type="InterPro" id="IPR019749">
    <property type="entry name" value="Band_41_domain"/>
</dbReference>